<keyword evidence="3" id="KW-0804">Transcription</keyword>
<name>A0A1H9CAW0_9RHOB</name>
<feature type="domain" description="HTH crp-type" evidence="5">
    <location>
        <begin position="143"/>
        <end position="217"/>
    </location>
</feature>
<dbReference type="AlphaFoldDB" id="A0A1H9CAW0"/>
<dbReference type="SUPFAM" id="SSF51206">
    <property type="entry name" value="cAMP-binding domain-like"/>
    <property type="match status" value="1"/>
</dbReference>
<organism evidence="6 7">
    <name type="scientific">Thalassovita taeanensis</name>
    <dbReference type="NCBI Taxonomy" id="657014"/>
    <lineage>
        <taxon>Bacteria</taxon>
        <taxon>Pseudomonadati</taxon>
        <taxon>Pseudomonadota</taxon>
        <taxon>Alphaproteobacteria</taxon>
        <taxon>Rhodobacterales</taxon>
        <taxon>Roseobacteraceae</taxon>
        <taxon>Thalassovita</taxon>
    </lineage>
</organism>
<dbReference type="PANTHER" id="PTHR24567:SF68">
    <property type="entry name" value="DNA-BINDING TRANSCRIPTIONAL DUAL REGULATOR CRP"/>
    <property type="match status" value="1"/>
</dbReference>
<accession>A0A1H9CAW0</accession>
<evidence type="ECO:0000313" key="7">
    <source>
        <dbReference type="Proteomes" id="UP000198634"/>
    </source>
</evidence>
<dbReference type="GO" id="GO:0003677">
    <property type="term" value="F:DNA binding"/>
    <property type="evidence" value="ECO:0007669"/>
    <property type="project" value="UniProtKB-KW"/>
</dbReference>
<dbReference type="InterPro" id="IPR012318">
    <property type="entry name" value="HTH_CRP"/>
</dbReference>
<evidence type="ECO:0000259" key="4">
    <source>
        <dbReference type="PROSITE" id="PS50042"/>
    </source>
</evidence>
<keyword evidence="7" id="KW-1185">Reference proteome</keyword>
<dbReference type="InterPro" id="IPR018490">
    <property type="entry name" value="cNMP-bd_dom_sf"/>
</dbReference>
<dbReference type="Pfam" id="PF00027">
    <property type="entry name" value="cNMP_binding"/>
    <property type="match status" value="1"/>
</dbReference>
<dbReference type="InterPro" id="IPR050397">
    <property type="entry name" value="Env_Response_Regulators"/>
</dbReference>
<dbReference type="RefSeq" id="WP_175545271.1">
    <property type="nucleotide sequence ID" value="NZ_FOEP01000003.1"/>
</dbReference>
<protein>
    <submittedName>
        <fullName evidence="6">cAMP-binding domain of CRP or a regulatory subunit of cAMP-dependent protein kinases</fullName>
    </submittedName>
</protein>
<dbReference type="InterPro" id="IPR014710">
    <property type="entry name" value="RmlC-like_jellyroll"/>
</dbReference>
<dbReference type="PROSITE" id="PS50042">
    <property type="entry name" value="CNMP_BINDING_3"/>
    <property type="match status" value="1"/>
</dbReference>
<keyword evidence="1" id="KW-0805">Transcription regulation</keyword>
<evidence type="ECO:0000256" key="3">
    <source>
        <dbReference type="ARBA" id="ARBA00023163"/>
    </source>
</evidence>
<dbReference type="Pfam" id="PF13545">
    <property type="entry name" value="HTH_Crp_2"/>
    <property type="match status" value="1"/>
</dbReference>
<evidence type="ECO:0000259" key="5">
    <source>
        <dbReference type="PROSITE" id="PS51063"/>
    </source>
</evidence>
<dbReference type="Proteomes" id="UP000198634">
    <property type="component" value="Unassembled WGS sequence"/>
</dbReference>
<dbReference type="SMART" id="SM00100">
    <property type="entry name" value="cNMP"/>
    <property type="match status" value="1"/>
</dbReference>
<dbReference type="InterPro" id="IPR036388">
    <property type="entry name" value="WH-like_DNA-bd_sf"/>
</dbReference>
<evidence type="ECO:0000256" key="1">
    <source>
        <dbReference type="ARBA" id="ARBA00023015"/>
    </source>
</evidence>
<keyword evidence="2" id="KW-0238">DNA-binding</keyword>
<proteinExistence type="predicted"/>
<dbReference type="Gene3D" id="2.60.120.10">
    <property type="entry name" value="Jelly Rolls"/>
    <property type="match status" value="1"/>
</dbReference>
<dbReference type="PANTHER" id="PTHR24567">
    <property type="entry name" value="CRP FAMILY TRANSCRIPTIONAL REGULATORY PROTEIN"/>
    <property type="match status" value="1"/>
</dbReference>
<dbReference type="SUPFAM" id="SSF46785">
    <property type="entry name" value="Winged helix' DNA-binding domain"/>
    <property type="match status" value="1"/>
</dbReference>
<dbReference type="InterPro" id="IPR036390">
    <property type="entry name" value="WH_DNA-bd_sf"/>
</dbReference>
<evidence type="ECO:0000313" key="6">
    <source>
        <dbReference type="EMBL" id="SEP98131.1"/>
    </source>
</evidence>
<feature type="domain" description="Cyclic nucleotide-binding" evidence="4">
    <location>
        <begin position="9"/>
        <end position="129"/>
    </location>
</feature>
<dbReference type="InterPro" id="IPR000595">
    <property type="entry name" value="cNMP-bd_dom"/>
</dbReference>
<evidence type="ECO:0000256" key="2">
    <source>
        <dbReference type="ARBA" id="ARBA00023125"/>
    </source>
</evidence>
<dbReference type="GO" id="GO:0005829">
    <property type="term" value="C:cytosol"/>
    <property type="evidence" value="ECO:0007669"/>
    <property type="project" value="TreeGrafter"/>
</dbReference>
<keyword evidence="6" id="KW-0808">Transferase</keyword>
<dbReference type="PROSITE" id="PS00889">
    <property type="entry name" value="CNMP_BINDING_2"/>
    <property type="match status" value="1"/>
</dbReference>
<keyword evidence="6" id="KW-0418">Kinase</keyword>
<dbReference type="CDD" id="cd00038">
    <property type="entry name" value="CAP_ED"/>
    <property type="match status" value="1"/>
</dbReference>
<gene>
    <name evidence="6" type="ORF">SAMN04488092_103182</name>
</gene>
<dbReference type="InterPro" id="IPR018488">
    <property type="entry name" value="cNMP-bd_CS"/>
</dbReference>
<dbReference type="EMBL" id="FOEP01000003">
    <property type="protein sequence ID" value="SEP98131.1"/>
    <property type="molecule type" value="Genomic_DNA"/>
</dbReference>
<dbReference type="STRING" id="657014.SAMN04488092_103182"/>
<reference evidence="6 7" key="1">
    <citation type="submission" date="2016-10" db="EMBL/GenBank/DDBJ databases">
        <authorList>
            <person name="de Groot N.N."/>
        </authorList>
    </citation>
    <scope>NUCLEOTIDE SEQUENCE [LARGE SCALE GENOMIC DNA]</scope>
    <source>
        <strain evidence="6 7">DSM 22007</strain>
    </source>
</reference>
<dbReference type="PROSITE" id="PS51063">
    <property type="entry name" value="HTH_CRP_2"/>
    <property type="match status" value="1"/>
</dbReference>
<dbReference type="GO" id="GO:0016301">
    <property type="term" value="F:kinase activity"/>
    <property type="evidence" value="ECO:0007669"/>
    <property type="project" value="UniProtKB-KW"/>
</dbReference>
<dbReference type="Gene3D" id="1.10.10.10">
    <property type="entry name" value="Winged helix-like DNA-binding domain superfamily/Winged helix DNA-binding domain"/>
    <property type="match status" value="1"/>
</dbReference>
<dbReference type="GO" id="GO:0003700">
    <property type="term" value="F:DNA-binding transcription factor activity"/>
    <property type="evidence" value="ECO:0007669"/>
    <property type="project" value="TreeGrafter"/>
</dbReference>
<sequence>MTIKEKSVLLATLSAEDRQKLRGLAQPVRFAAGQQIFYAGDPGDTLLMVDSGRLEISITSQSGRKSVLNHMGPGEVLGEIAILDGGLRSADVTAATDVTGLSLHRRELFAFLMDQPEAVFGLIRELCEKVRNASEMFSVQSQTNAQVRLARCLLRLGAKWGVRSPDGTVCIAGSFSQSDLGEFSGLARENVNRQLKAWSADKLVEITNSGITLKNIEALESLAQI</sequence>